<dbReference type="AlphaFoldDB" id="F0ZGC0"/>
<dbReference type="EMBL" id="GL871010">
    <property type="protein sequence ID" value="EGC37037.1"/>
    <property type="molecule type" value="Genomic_DNA"/>
</dbReference>
<dbReference type="VEuPathDB" id="AmoebaDB:DICPUDRAFT_77345"/>
<name>F0ZGC0_DICPU</name>
<dbReference type="PANTHER" id="PTHR33459">
    <property type="entry name" value="DD-GDCA PROTEIN"/>
    <property type="match status" value="1"/>
</dbReference>
<dbReference type="InterPro" id="IPR052326">
    <property type="entry name" value="Diff-Dev_Assoc_Protein"/>
</dbReference>
<sequence>MKIIFISIIILILGIKNVRACFSLGNCPKLGESCEGSCAPGLDCFNGKCQSMTLCDPNLPITQDTCTGSFLCTKINDTIGVCLQYVSQKLDGTVPCSRPANCASNRCENSKCMPPPSNTCRNEDSCDSDSICTSIYNGGTVTTTCIKRSDLGPCAFPNECSSGVYVNGNCAPIYSGKENDTCSFTTQLFPLTNPCNVGLTCMDGKCVKYEEKACINIFATI</sequence>
<dbReference type="Proteomes" id="UP000001064">
    <property type="component" value="Unassembled WGS sequence"/>
</dbReference>
<keyword evidence="3" id="KW-1185">Reference proteome</keyword>
<evidence type="ECO:0000313" key="2">
    <source>
        <dbReference type="EMBL" id="EGC37037.1"/>
    </source>
</evidence>
<evidence type="ECO:0000256" key="1">
    <source>
        <dbReference type="SAM" id="SignalP"/>
    </source>
</evidence>
<keyword evidence="1" id="KW-0732">Signal</keyword>
<dbReference type="KEGG" id="dpp:DICPUDRAFT_77345"/>
<evidence type="ECO:0000313" key="3">
    <source>
        <dbReference type="Proteomes" id="UP000001064"/>
    </source>
</evidence>
<proteinExistence type="predicted"/>
<gene>
    <name evidence="2" type="ORF">DICPUDRAFT_77345</name>
</gene>
<dbReference type="InParanoid" id="F0ZGC0"/>
<protein>
    <recommendedName>
        <fullName evidence="4">Dickkopf N-terminal cysteine-rich domain-containing protein</fullName>
    </recommendedName>
</protein>
<reference evidence="3" key="1">
    <citation type="journal article" date="2011" name="Genome Biol.">
        <title>Comparative genomics of the social amoebae Dictyostelium discoideum and Dictyostelium purpureum.</title>
        <authorList>
            <consortium name="US DOE Joint Genome Institute (JGI-PGF)"/>
            <person name="Sucgang R."/>
            <person name="Kuo A."/>
            <person name="Tian X."/>
            <person name="Salerno W."/>
            <person name="Parikh A."/>
            <person name="Feasley C.L."/>
            <person name="Dalin E."/>
            <person name="Tu H."/>
            <person name="Huang E."/>
            <person name="Barry K."/>
            <person name="Lindquist E."/>
            <person name="Shapiro H."/>
            <person name="Bruce D."/>
            <person name="Schmutz J."/>
            <person name="Salamov A."/>
            <person name="Fey P."/>
            <person name="Gaudet P."/>
            <person name="Anjard C."/>
            <person name="Babu M.M."/>
            <person name="Basu S."/>
            <person name="Bushmanova Y."/>
            <person name="van der Wel H."/>
            <person name="Katoh-Kurasawa M."/>
            <person name="Dinh C."/>
            <person name="Coutinho P.M."/>
            <person name="Saito T."/>
            <person name="Elias M."/>
            <person name="Schaap P."/>
            <person name="Kay R.R."/>
            <person name="Henrissat B."/>
            <person name="Eichinger L."/>
            <person name="Rivero F."/>
            <person name="Putnam N.H."/>
            <person name="West C.M."/>
            <person name="Loomis W.F."/>
            <person name="Chisholm R.L."/>
            <person name="Shaulsky G."/>
            <person name="Strassmann J.E."/>
            <person name="Queller D.C."/>
            <person name="Kuspa A."/>
            <person name="Grigoriev I.V."/>
        </authorList>
    </citation>
    <scope>NUCLEOTIDE SEQUENCE [LARGE SCALE GENOMIC DNA]</scope>
    <source>
        <strain evidence="3">QSDP1</strain>
    </source>
</reference>
<feature type="chain" id="PRO_5003265094" description="Dickkopf N-terminal cysteine-rich domain-containing protein" evidence="1">
    <location>
        <begin position="21"/>
        <end position="221"/>
    </location>
</feature>
<dbReference type="OrthoDB" id="23488at2759"/>
<dbReference type="eggNOG" id="ENOG502RHXC">
    <property type="taxonomic scope" value="Eukaryota"/>
</dbReference>
<accession>F0ZGC0</accession>
<dbReference type="GeneID" id="10503838"/>
<feature type="signal peptide" evidence="1">
    <location>
        <begin position="1"/>
        <end position="20"/>
    </location>
</feature>
<evidence type="ECO:0008006" key="4">
    <source>
        <dbReference type="Google" id="ProtNLM"/>
    </source>
</evidence>
<dbReference type="PANTHER" id="PTHR33459:SF11">
    <property type="entry name" value="DIFFERENTIATION-ASSOCIATED PROTEIN 1"/>
    <property type="match status" value="1"/>
</dbReference>
<organism evidence="2 3">
    <name type="scientific">Dictyostelium purpureum</name>
    <name type="common">Slime mold</name>
    <dbReference type="NCBI Taxonomy" id="5786"/>
    <lineage>
        <taxon>Eukaryota</taxon>
        <taxon>Amoebozoa</taxon>
        <taxon>Evosea</taxon>
        <taxon>Eumycetozoa</taxon>
        <taxon>Dictyostelia</taxon>
        <taxon>Dictyosteliales</taxon>
        <taxon>Dictyosteliaceae</taxon>
        <taxon>Dictyostelium</taxon>
    </lineage>
</organism>
<dbReference type="RefSeq" id="XP_003286465.1">
    <property type="nucleotide sequence ID" value="XM_003286417.1"/>
</dbReference>